<evidence type="ECO:0000256" key="4">
    <source>
        <dbReference type="ARBA" id="ARBA00022763"/>
    </source>
</evidence>
<dbReference type="Pfam" id="PF13307">
    <property type="entry name" value="Helicase_C_2"/>
    <property type="match status" value="1"/>
</dbReference>
<dbReference type="RefSeq" id="WP_154470600.1">
    <property type="nucleotide sequence ID" value="NZ_DBEWUL010000082.1"/>
</dbReference>
<evidence type="ECO:0000313" key="16">
    <source>
        <dbReference type="Proteomes" id="UP000429958"/>
    </source>
</evidence>
<dbReference type="SMART" id="SM00491">
    <property type="entry name" value="HELICc2"/>
    <property type="match status" value="1"/>
</dbReference>
<keyword evidence="9" id="KW-0411">Iron-sulfur</keyword>
<keyword evidence="7" id="KW-0067">ATP-binding</keyword>
<dbReference type="InterPro" id="IPR027417">
    <property type="entry name" value="P-loop_NTPase"/>
</dbReference>
<dbReference type="InterPro" id="IPR045028">
    <property type="entry name" value="DinG/Rad3-like"/>
</dbReference>
<evidence type="ECO:0000256" key="12">
    <source>
        <dbReference type="ARBA" id="ARBA00023235"/>
    </source>
</evidence>
<dbReference type="PANTHER" id="PTHR11472:SF34">
    <property type="entry name" value="REGULATOR OF TELOMERE ELONGATION HELICASE 1"/>
    <property type="match status" value="1"/>
</dbReference>
<dbReference type="InterPro" id="IPR042493">
    <property type="entry name" value="XPD_DNA_FeS"/>
</dbReference>
<evidence type="ECO:0000256" key="13">
    <source>
        <dbReference type="ARBA" id="ARBA00038058"/>
    </source>
</evidence>
<dbReference type="AlphaFoldDB" id="A0A7X2NHZ6"/>
<feature type="domain" description="Helicase ATP-binding" evidence="14">
    <location>
        <begin position="184"/>
        <end position="436"/>
    </location>
</feature>
<sequence>MDTQAQIRISVRNLVEFVLRRGDLDNRRTAGARREAMQAGSRLHRKIQKRMGSSYRAEVNLKHQVEVDGFQILVEGRTDGIIMEASGVTIDEIKCIYMDLERLEEAEPVHMAQALCYGYFYCCDHGLSSIDIQLTYCNIETEQIRRFKESRSFEALKHWFSGLIHEYVKWARYLYHHSLRRQECLKELPFPYPYREGQRELAVSVYRSIVRGRNLFIQAPTGVGKTLSTIYPSLKAMGEGYGEKLFYLTAKTITRSVAEEAFEILREKGNLYFNTVTITAKEKLCVMEKPDCNPDYCPRAKGHYDRVNDAVYEILHEVDGITRGRILEYGEKHKICPFEFCLDISNWVDGIICDYNYVFDPNVRLKRYFAENEPGRAYLFLVDEAHNLVLRAREMYSASLIKEDVLLVKRILKSHPGTGKAVELLEKCNKQFLELKRSYEAERGIHRKALGCSYELLPDVNLLALSLMSMFGVLETFMNEHPEFTDRELVLDFYFRVRDFLYVYDRLDDHYRIYDRLCSDGNFMVKLLCVNPAVNLKECLDKGASTLFFSATLLPIRYYKELLSGNQDEYAVYAESPFPQENRLVLAAEDVSSRYSRRGPHEYEKFVDYICRIVEGRKGNYMVFCPSYLYLNEIEERLARRKAEGSMGFTWMAQRVRMSEEEREEFLRSFEEERDLSMAALCVMGGIFSEGIDLKEERLIGVIIIGTGLPQVNTEQEILKEYFDEHQGRGFDYAYQYPGMNKVMQAAGRVIRTAGDKGIIALLDERFLGEEAVALFPREWGTYTVVNRFNVEQAVREFWGRQEQSDHGAHA</sequence>
<dbReference type="PROSITE" id="PS51193">
    <property type="entry name" value="HELICASE_ATP_BIND_2"/>
    <property type="match status" value="1"/>
</dbReference>
<dbReference type="Pfam" id="PF00270">
    <property type="entry name" value="DEAD"/>
    <property type="match status" value="1"/>
</dbReference>
<keyword evidence="8" id="KW-0408">Iron</keyword>
<dbReference type="EMBL" id="VUMD01000001">
    <property type="protein sequence ID" value="MSS35187.1"/>
    <property type="molecule type" value="Genomic_DNA"/>
</dbReference>
<dbReference type="InterPro" id="IPR010614">
    <property type="entry name" value="RAD3-like_helicase_DEAD"/>
</dbReference>
<dbReference type="Gene3D" id="1.10.30.20">
    <property type="entry name" value="Bacterial XPD DNA helicase, FeS cluster domain"/>
    <property type="match status" value="1"/>
</dbReference>
<accession>A0A7X2NHZ6</accession>
<dbReference type="PANTHER" id="PTHR11472">
    <property type="entry name" value="DNA REPAIR DEAD HELICASE RAD3/XP-D SUBFAMILY MEMBER"/>
    <property type="match status" value="1"/>
</dbReference>
<protein>
    <submittedName>
        <fullName evidence="15">ATP-dependent DNA helicase</fullName>
    </submittedName>
</protein>
<dbReference type="Pfam" id="PF06733">
    <property type="entry name" value="DEAD_2"/>
    <property type="match status" value="1"/>
</dbReference>
<evidence type="ECO:0000256" key="10">
    <source>
        <dbReference type="ARBA" id="ARBA00023125"/>
    </source>
</evidence>
<dbReference type="GO" id="GO:0003677">
    <property type="term" value="F:DNA binding"/>
    <property type="evidence" value="ECO:0007669"/>
    <property type="project" value="UniProtKB-KW"/>
</dbReference>
<dbReference type="SMART" id="SM00488">
    <property type="entry name" value="DEXDc2"/>
    <property type="match status" value="1"/>
</dbReference>
<evidence type="ECO:0000256" key="11">
    <source>
        <dbReference type="ARBA" id="ARBA00023204"/>
    </source>
</evidence>
<comment type="similarity">
    <text evidence="13">Belongs to the helicase family. DinG subfamily.</text>
</comment>
<dbReference type="InterPro" id="IPR011545">
    <property type="entry name" value="DEAD/DEAH_box_helicase_dom"/>
</dbReference>
<keyword evidence="10" id="KW-0238">DNA-binding</keyword>
<keyword evidence="4" id="KW-0227">DNA damage</keyword>
<evidence type="ECO:0000256" key="8">
    <source>
        <dbReference type="ARBA" id="ARBA00023004"/>
    </source>
</evidence>
<evidence type="ECO:0000256" key="6">
    <source>
        <dbReference type="ARBA" id="ARBA00022806"/>
    </source>
</evidence>
<keyword evidence="2" id="KW-0479">Metal-binding</keyword>
<dbReference type="GO" id="GO:0051539">
    <property type="term" value="F:4 iron, 4 sulfur cluster binding"/>
    <property type="evidence" value="ECO:0007669"/>
    <property type="project" value="UniProtKB-KW"/>
</dbReference>
<dbReference type="Proteomes" id="UP000429958">
    <property type="component" value="Unassembled WGS sequence"/>
</dbReference>
<evidence type="ECO:0000256" key="7">
    <source>
        <dbReference type="ARBA" id="ARBA00022840"/>
    </source>
</evidence>
<keyword evidence="3" id="KW-0547">Nucleotide-binding</keyword>
<dbReference type="InterPro" id="IPR006554">
    <property type="entry name" value="Helicase-like_DEXD_c2"/>
</dbReference>
<dbReference type="GO" id="GO:0005524">
    <property type="term" value="F:ATP binding"/>
    <property type="evidence" value="ECO:0007669"/>
    <property type="project" value="UniProtKB-KW"/>
</dbReference>
<keyword evidence="11" id="KW-0234">DNA repair</keyword>
<keyword evidence="5" id="KW-0378">Hydrolase</keyword>
<name>A0A7X2NHZ6_9CLOT</name>
<dbReference type="Gene3D" id="3.40.50.300">
    <property type="entry name" value="P-loop containing nucleotide triphosphate hydrolases"/>
    <property type="match status" value="2"/>
</dbReference>
<dbReference type="Gene3D" id="3.90.320.10">
    <property type="match status" value="1"/>
</dbReference>
<evidence type="ECO:0000259" key="14">
    <source>
        <dbReference type="PROSITE" id="PS51193"/>
    </source>
</evidence>
<keyword evidence="1" id="KW-0004">4Fe-4S</keyword>
<dbReference type="InterPro" id="IPR006555">
    <property type="entry name" value="ATP-dep_Helicase_C"/>
</dbReference>
<keyword evidence="6 15" id="KW-0347">Helicase</keyword>
<evidence type="ECO:0000313" key="15">
    <source>
        <dbReference type="EMBL" id="MSS35187.1"/>
    </source>
</evidence>
<dbReference type="GO" id="GO:0006281">
    <property type="term" value="P:DNA repair"/>
    <property type="evidence" value="ECO:0007669"/>
    <property type="project" value="UniProtKB-KW"/>
</dbReference>
<dbReference type="GO" id="GO:0003678">
    <property type="term" value="F:DNA helicase activity"/>
    <property type="evidence" value="ECO:0007669"/>
    <property type="project" value="InterPro"/>
</dbReference>
<evidence type="ECO:0000256" key="3">
    <source>
        <dbReference type="ARBA" id="ARBA00022741"/>
    </source>
</evidence>
<keyword evidence="16" id="KW-1185">Reference proteome</keyword>
<dbReference type="GO" id="GO:0016818">
    <property type="term" value="F:hydrolase activity, acting on acid anhydrides, in phosphorus-containing anhydrides"/>
    <property type="evidence" value="ECO:0007669"/>
    <property type="project" value="InterPro"/>
</dbReference>
<comment type="caution">
    <text evidence="15">The sequence shown here is derived from an EMBL/GenBank/DDBJ whole genome shotgun (WGS) entry which is preliminary data.</text>
</comment>
<evidence type="ECO:0000256" key="9">
    <source>
        <dbReference type="ARBA" id="ARBA00023014"/>
    </source>
</evidence>
<organism evidence="15 16">
    <name type="scientific">Clostridium porci</name>
    <dbReference type="NCBI Taxonomy" id="2605778"/>
    <lineage>
        <taxon>Bacteria</taxon>
        <taxon>Bacillati</taxon>
        <taxon>Bacillota</taxon>
        <taxon>Clostridia</taxon>
        <taxon>Eubacteriales</taxon>
        <taxon>Clostridiaceae</taxon>
        <taxon>Clostridium</taxon>
    </lineage>
</organism>
<evidence type="ECO:0000256" key="1">
    <source>
        <dbReference type="ARBA" id="ARBA00022485"/>
    </source>
</evidence>
<dbReference type="Gene3D" id="1.10.275.40">
    <property type="match status" value="1"/>
</dbReference>
<dbReference type="GO" id="GO:0046872">
    <property type="term" value="F:metal ion binding"/>
    <property type="evidence" value="ECO:0007669"/>
    <property type="project" value="UniProtKB-KW"/>
</dbReference>
<dbReference type="InterPro" id="IPR014013">
    <property type="entry name" value="Helic_SF1/SF2_ATP-bd_DinG/Rad3"/>
</dbReference>
<evidence type="ECO:0000256" key="2">
    <source>
        <dbReference type="ARBA" id="ARBA00022723"/>
    </source>
</evidence>
<dbReference type="InterPro" id="IPR011604">
    <property type="entry name" value="PDDEXK-like_dom_sf"/>
</dbReference>
<gene>
    <name evidence="15" type="ORF">FYJ39_00980</name>
</gene>
<evidence type="ECO:0000256" key="5">
    <source>
        <dbReference type="ARBA" id="ARBA00022801"/>
    </source>
</evidence>
<dbReference type="SUPFAM" id="SSF52540">
    <property type="entry name" value="P-loop containing nucleoside triphosphate hydrolases"/>
    <property type="match status" value="2"/>
</dbReference>
<reference evidence="15 16" key="1">
    <citation type="submission" date="2019-08" db="EMBL/GenBank/DDBJ databases">
        <title>In-depth cultivation of the pig gut microbiome towards novel bacterial diversity and tailored functional studies.</title>
        <authorList>
            <person name="Wylensek D."/>
            <person name="Hitch T.C.A."/>
            <person name="Clavel T."/>
        </authorList>
    </citation>
    <scope>NUCLEOTIDE SEQUENCE [LARGE SCALE GENOMIC DNA]</scope>
    <source>
        <strain evidence="15 16">WCA-389-WT-23D1</strain>
    </source>
</reference>
<proteinExistence type="inferred from homology"/>
<keyword evidence="12" id="KW-0413">Isomerase</keyword>